<dbReference type="REBASE" id="200945">
    <property type="entry name" value="Nsp13191McrBCP"/>
</dbReference>
<gene>
    <name evidence="1" type="ORF">BST97_02445</name>
</gene>
<accession>A0A1W6MHJ7</accession>
<dbReference type="AlphaFoldDB" id="A0A1W6MHJ7"/>
<dbReference type="PANTHER" id="PTHR38733:SF1">
    <property type="entry name" value="TYPE IV METHYL-DIRECTED RESTRICTION ENZYME ECOKMCRBC"/>
    <property type="match status" value="1"/>
</dbReference>
<sequence length="420" mass="48808">MKNDLIQVFEYERIAYKGRYAHDQFDEDLYKAFQSYHERFPDTPFFSLTAYGVKFTQYVGAIRVGNITIEVLPKAGKSGTHAQWQGILLEMLKKCHLLQAKQSGTANLKLKANSILELYFELFIVELEQLIHRGLIKKYYQSSGQQLALKGALLFNQQIAKNLVHKERFYTRHTIYSKDHLLHQILHEAIFVISHLVTSSALVDRIKRVQSLFPEVRRAQVNAATFDKIPLSRKHQPYQTSISIAKLILLNYRPDIKSGRKDLLAIMFDMNKLWEEYVLVCLRKEVKDRWAVNGQRKKSFWYAEAGYSKSIKPDILLTNGDTSIIIDTKWKIIDDGRPSDNDLKQMYVYNHYWDCDHSFLVYPRSFSANGISGRFSNTKNSKDKGCEMIFLDVHHEGRLNQSIGNDLIEEIKSTVESIHF</sequence>
<dbReference type="Proteomes" id="UP000193431">
    <property type="component" value="Chromosome"/>
</dbReference>
<name>A0A1W6MHJ7_9FLAO</name>
<dbReference type="InterPro" id="IPR019292">
    <property type="entry name" value="McrC"/>
</dbReference>
<dbReference type="OrthoDB" id="307209at2"/>
<dbReference type="STRING" id="331648.BST97_02445"/>
<organism evidence="1 2">
    <name type="scientific">Nonlabens spongiae</name>
    <dbReference type="NCBI Taxonomy" id="331648"/>
    <lineage>
        <taxon>Bacteria</taxon>
        <taxon>Pseudomonadati</taxon>
        <taxon>Bacteroidota</taxon>
        <taxon>Flavobacteriia</taxon>
        <taxon>Flavobacteriales</taxon>
        <taxon>Flavobacteriaceae</taxon>
        <taxon>Nonlabens</taxon>
    </lineage>
</organism>
<evidence type="ECO:0008006" key="3">
    <source>
        <dbReference type="Google" id="ProtNLM"/>
    </source>
</evidence>
<evidence type="ECO:0000313" key="1">
    <source>
        <dbReference type="EMBL" id="ARN76949.1"/>
    </source>
</evidence>
<dbReference type="Pfam" id="PF10117">
    <property type="entry name" value="McrBC"/>
    <property type="match status" value="1"/>
</dbReference>
<dbReference type="PANTHER" id="PTHR38733">
    <property type="entry name" value="PROTEIN MCRC"/>
    <property type="match status" value="1"/>
</dbReference>
<evidence type="ECO:0000313" key="2">
    <source>
        <dbReference type="Proteomes" id="UP000193431"/>
    </source>
</evidence>
<protein>
    <recommendedName>
        <fullName evidence="3">Restriction endonuclease</fullName>
    </recommendedName>
</protein>
<keyword evidence="2" id="KW-1185">Reference proteome</keyword>
<reference evidence="1 2" key="1">
    <citation type="submission" date="2016-11" db="EMBL/GenBank/DDBJ databases">
        <title>Trade-off between light-utilization and light-protection in marine flavobacteria.</title>
        <authorList>
            <person name="Kumagai Y."/>
        </authorList>
    </citation>
    <scope>NUCLEOTIDE SEQUENCE [LARGE SCALE GENOMIC DNA]</scope>
    <source>
        <strain evidence="1 2">JCM 13191</strain>
    </source>
</reference>
<proteinExistence type="predicted"/>
<dbReference type="EMBL" id="CP019344">
    <property type="protein sequence ID" value="ARN76949.1"/>
    <property type="molecule type" value="Genomic_DNA"/>
</dbReference>
<dbReference type="RefSeq" id="WP_085765750.1">
    <property type="nucleotide sequence ID" value="NZ_CP019344.1"/>
</dbReference>